<sequence length="281" mass="31868">MKKTLQRFIPKAIGTKINALSLVNPRAAAQQAFNIFCTPRKGKPYGEQVAYLENVAYERFPSGSCELQAYHWEGTGKKVLLIHGWESNTHRWFKLVEELQKENFDIYAIDAPAHGNSTGTLLNVPRYAKAIEETVQRYQPDHIIGHSIGGLATVFHQYTYKPMQFTSAVILGSASELSEIMVDYRAILGLNNRTMKSLEQLVKELFGFDFKGFSGVAFAKELTLPALIIHDKFDKITPVSASQNIHKNWKGSTYIETEGFGHSLYQEEVRSEIIKFLKKEF</sequence>
<organism evidence="2 3">
    <name type="scientific">Dokdonia donghaensis DSW-1</name>
    <dbReference type="NCBI Taxonomy" id="1300343"/>
    <lineage>
        <taxon>Bacteria</taxon>
        <taxon>Pseudomonadati</taxon>
        <taxon>Bacteroidota</taxon>
        <taxon>Flavobacteriia</taxon>
        <taxon>Flavobacteriales</taxon>
        <taxon>Flavobacteriaceae</taxon>
        <taxon>Dokdonia</taxon>
    </lineage>
</organism>
<dbReference type="InterPro" id="IPR000073">
    <property type="entry name" value="AB_hydrolase_1"/>
</dbReference>
<proteinExistence type="predicted"/>
<dbReference type="Gene3D" id="3.40.50.1820">
    <property type="entry name" value="alpha/beta hydrolase"/>
    <property type="match status" value="1"/>
</dbReference>
<evidence type="ECO:0000259" key="1">
    <source>
        <dbReference type="Pfam" id="PF00561"/>
    </source>
</evidence>
<dbReference type="PANTHER" id="PTHR46438:SF11">
    <property type="entry name" value="LIPASE-RELATED"/>
    <property type="match status" value="1"/>
</dbReference>
<dbReference type="PATRIC" id="fig|1300343.5.peg.2008"/>
<evidence type="ECO:0000313" key="3">
    <source>
        <dbReference type="Proteomes" id="UP000030140"/>
    </source>
</evidence>
<dbReference type="SUPFAM" id="SSF53474">
    <property type="entry name" value="alpha/beta-Hydrolases"/>
    <property type="match status" value="1"/>
</dbReference>
<protein>
    <submittedName>
        <fullName evidence="2">Alpha/beta hydrolase</fullName>
    </submittedName>
</protein>
<dbReference type="KEGG" id="ddo:I597_2001"/>
<dbReference type="Proteomes" id="UP000030140">
    <property type="component" value="Unassembled WGS sequence"/>
</dbReference>
<dbReference type="InterPro" id="IPR029058">
    <property type="entry name" value="AB_hydrolase_fold"/>
</dbReference>
<dbReference type="OrthoDB" id="9785847at2"/>
<accession>A0A0A2GTR1</accession>
<gene>
    <name evidence="2" type="ORF">NV36_02655</name>
</gene>
<reference evidence="2 3" key="1">
    <citation type="submission" date="2014-10" db="EMBL/GenBank/DDBJ databases">
        <title>Draft genome sequence of the proteorhodopsin-containing marine bacterium Dokdonia donghaensis.</title>
        <authorList>
            <person name="Gomez-Consarnau L."/>
            <person name="Gonzalez J.M."/>
            <person name="Riedel T."/>
            <person name="Jaenicke S."/>
            <person name="Wagner-Doebler I."/>
            <person name="Fuhrman J.A."/>
        </authorList>
    </citation>
    <scope>NUCLEOTIDE SEQUENCE [LARGE SCALE GENOMIC DNA]</scope>
    <source>
        <strain evidence="2 3">DSW-1</strain>
    </source>
</reference>
<keyword evidence="2" id="KW-0378">Hydrolase</keyword>
<keyword evidence="3" id="KW-1185">Reference proteome</keyword>
<dbReference type="Pfam" id="PF00561">
    <property type="entry name" value="Abhydrolase_1"/>
    <property type="match status" value="1"/>
</dbReference>
<comment type="caution">
    <text evidence="2">The sequence shown here is derived from an EMBL/GenBank/DDBJ whole genome shotgun (WGS) entry which is preliminary data.</text>
</comment>
<dbReference type="AlphaFoldDB" id="A0A0A2GTR1"/>
<dbReference type="EMBL" id="JSAQ01000001">
    <property type="protein sequence ID" value="KGO05853.1"/>
    <property type="molecule type" value="Genomic_DNA"/>
</dbReference>
<dbReference type="RefSeq" id="WP_035324879.1">
    <property type="nucleotide sequence ID" value="NZ_CP015125.1"/>
</dbReference>
<dbReference type="PANTHER" id="PTHR46438">
    <property type="entry name" value="ALPHA/BETA-HYDROLASES SUPERFAMILY PROTEIN"/>
    <property type="match status" value="1"/>
</dbReference>
<name>A0A0A2GTR1_9FLAO</name>
<dbReference type="GO" id="GO:0016787">
    <property type="term" value="F:hydrolase activity"/>
    <property type="evidence" value="ECO:0007669"/>
    <property type="project" value="UniProtKB-KW"/>
</dbReference>
<evidence type="ECO:0000313" key="2">
    <source>
        <dbReference type="EMBL" id="KGO05853.1"/>
    </source>
</evidence>
<feature type="domain" description="AB hydrolase-1" evidence="1">
    <location>
        <begin position="79"/>
        <end position="188"/>
    </location>
</feature>